<proteinExistence type="predicted"/>
<dbReference type="RefSeq" id="XP_040775292.1">
    <property type="nucleotide sequence ID" value="XM_040919654.1"/>
</dbReference>
<dbReference type="EMBL" id="MU032348">
    <property type="protein sequence ID" value="KAF3764331.1"/>
    <property type="molecule type" value="Genomic_DNA"/>
</dbReference>
<evidence type="ECO:0000256" key="1">
    <source>
        <dbReference type="SAM" id="MobiDB-lite"/>
    </source>
</evidence>
<comment type="caution">
    <text evidence="2">The sequence shown here is derived from an EMBL/GenBank/DDBJ whole genome shotgun (WGS) entry which is preliminary data.</text>
</comment>
<feature type="region of interest" description="Disordered" evidence="1">
    <location>
        <begin position="108"/>
        <end position="129"/>
    </location>
</feature>
<dbReference type="GeneID" id="63836783"/>
<reference evidence="2" key="1">
    <citation type="journal article" date="2020" name="Phytopathology">
        <title>Genome sequence of the chestnut blight fungus Cryphonectria parasitica EP155: A fundamental resource for an archetypical invasive plant pathogen.</title>
        <authorList>
            <person name="Crouch J.A."/>
            <person name="Dawe A."/>
            <person name="Aerts A."/>
            <person name="Barry K."/>
            <person name="Churchill A.C.L."/>
            <person name="Grimwood J."/>
            <person name="Hillman B."/>
            <person name="Milgroom M.G."/>
            <person name="Pangilinan J."/>
            <person name="Smith M."/>
            <person name="Salamov A."/>
            <person name="Schmutz J."/>
            <person name="Yadav J."/>
            <person name="Grigoriev I.V."/>
            <person name="Nuss D."/>
        </authorList>
    </citation>
    <scope>NUCLEOTIDE SEQUENCE</scope>
    <source>
        <strain evidence="2">EP155</strain>
    </source>
</reference>
<sequence>MTLSTTCDEAKADEEDQEPNAYSSNETEVEPAEPEATSEPSDAIAGNCGMVLVPGPTMYVLGLNHPSPSTCVTVMVGILTRTTLEVDSVAVDVTVMVEPIEMAARGGFPAASESRISWGGNKPPRSGRP</sequence>
<feature type="region of interest" description="Disordered" evidence="1">
    <location>
        <begin position="1"/>
        <end position="44"/>
    </location>
</feature>
<organism evidence="2 3">
    <name type="scientific">Cryphonectria parasitica (strain ATCC 38755 / EP155)</name>
    <dbReference type="NCBI Taxonomy" id="660469"/>
    <lineage>
        <taxon>Eukaryota</taxon>
        <taxon>Fungi</taxon>
        <taxon>Dikarya</taxon>
        <taxon>Ascomycota</taxon>
        <taxon>Pezizomycotina</taxon>
        <taxon>Sordariomycetes</taxon>
        <taxon>Sordariomycetidae</taxon>
        <taxon>Diaporthales</taxon>
        <taxon>Cryphonectriaceae</taxon>
        <taxon>Cryphonectria-Endothia species complex</taxon>
        <taxon>Cryphonectria</taxon>
    </lineage>
</organism>
<keyword evidence="3" id="KW-1185">Reference proteome</keyword>
<dbReference type="AlphaFoldDB" id="A0A9P5CNP3"/>
<evidence type="ECO:0000313" key="3">
    <source>
        <dbReference type="Proteomes" id="UP000803844"/>
    </source>
</evidence>
<dbReference type="Proteomes" id="UP000803844">
    <property type="component" value="Unassembled WGS sequence"/>
</dbReference>
<protein>
    <submittedName>
        <fullName evidence="2">Uncharacterized protein</fullName>
    </submittedName>
</protein>
<gene>
    <name evidence="2" type="ORF">M406DRAFT_322567</name>
</gene>
<name>A0A9P5CNP3_CRYP1</name>
<accession>A0A9P5CNP3</accession>
<evidence type="ECO:0000313" key="2">
    <source>
        <dbReference type="EMBL" id="KAF3764331.1"/>
    </source>
</evidence>